<protein>
    <recommendedName>
        <fullName evidence="6">Peptidase M43 pregnancy-associated plasma-A domain-containing protein</fullName>
    </recommendedName>
</protein>
<comment type="similarity">
    <text evidence="1">Belongs to the peptidase M43B family.</text>
</comment>
<feature type="compositionally biased region" description="Pro residues" evidence="2">
    <location>
        <begin position="609"/>
        <end position="630"/>
    </location>
</feature>
<comment type="caution">
    <text evidence="4">The sequence shown here is derived from an EMBL/GenBank/DDBJ whole genome shotgun (WGS) entry which is preliminary data.</text>
</comment>
<dbReference type="PROSITE" id="PS51257">
    <property type="entry name" value="PROKAR_LIPOPROTEIN"/>
    <property type="match status" value="1"/>
</dbReference>
<dbReference type="GO" id="GO:0008237">
    <property type="term" value="F:metallopeptidase activity"/>
    <property type="evidence" value="ECO:0007669"/>
    <property type="project" value="InterPro"/>
</dbReference>
<keyword evidence="3" id="KW-0472">Membrane</keyword>
<dbReference type="Gene3D" id="3.40.390.10">
    <property type="entry name" value="Collagenase (Catalytic Domain)"/>
    <property type="match status" value="1"/>
</dbReference>
<dbReference type="PANTHER" id="PTHR47466:SF1">
    <property type="entry name" value="METALLOPROTEASE MEP1 (AFU_ORTHOLOGUE AFUA_1G07730)-RELATED"/>
    <property type="match status" value="1"/>
</dbReference>
<evidence type="ECO:0000256" key="1">
    <source>
        <dbReference type="ARBA" id="ARBA00008721"/>
    </source>
</evidence>
<feature type="compositionally biased region" description="Pro residues" evidence="2">
    <location>
        <begin position="721"/>
        <end position="813"/>
    </location>
</feature>
<dbReference type="PANTHER" id="PTHR47466">
    <property type="match status" value="1"/>
</dbReference>
<keyword evidence="3" id="KW-0812">Transmembrane</keyword>
<sequence length="1035" mass="111076">MPRSGSSELTRRLFGLAVDVRWLSGASGLQGCMYPLYTALRDTFGWVRDNVPLRTQQVEGQPLADAAWPDQQLVPDLELTAALVDALADEARLGEVAAQLSAACGLHPTDFAALVPRIASVLAGLHADLNTLQHIQETSNAARWDPSNHHRPSHDDTELLHRRQLAEQQALVDETASTESRRSLLPSNYFYTLPTGFTPAGPASKPALFIPVVFHIMMYWENSTNGTYGPWRYEKSLSYCQQLVKIANYIAKPANVQFWVRAIRADPTAYPNLLLPNRDQWLSAPNSTASAGAGYCNAGDWCLRDKNSPFVPNNVVDWPRSLNVFVVSESTQLGGTTGFAGTPGSDTRATNGFVFLAWDVISADMLNSPNGNFVGPQTFVHETFHFFGLEHPFSDSYTSCTQDDYIADTAIQKSPVLMSTFKSLALSYCTSVFYQKLGGNWENVFNRWSTFAGLPDEDQNAWADSCPGRAGFDELGNYMGYNWGICFAALGHFTEGQINMALWEFSVTNPTMWTWAQYYAINSSPPPPLESPPPLDFKDGCKYSTSGCKCKASWSYQGVAKSYCDIFPGDLTFLYCVPEASSDPNCLTTRVYSCSADAASCGKPVSGSLPPPPPPRMPSPPPNPPPPPPVAVPEDCKWTAPSPGRVACRCRSMWFQDIKAGAYQYCALVGSNTGLLCYVEPSCPWFDPTSSTGYWGSCLSNLTKTYCNTGTNAFFAQTKVPPRPPPNNNPRPPPPPPLPNPPSPPPPSPPPSPPLPPTPPPATPPPPSPPSAPSPPVSPPLPEPTSPPPASPVAARSPPPAPPRPPRPPPTPQAAPVAELEGSTRIDMNCSLLEVGNTTAQLTADLTAELSRVLQVPASYITIRALLCGSVVADYTVSFPNGTTPLQVNTARVGADQFTSQVSGTFESRWGQVVTSSSGEITVYFPGSLCPPGTPPSAYCPTSPPPPQAPPTEDDGGTPLGVIIGAAVGGGIGLLVAIVLVLCLWKAYRKPEPAHYKPGQQKVVPRDAVPMGGGSSDRERRTGLAKSGYGEAAAD</sequence>
<dbReference type="PRINTS" id="PR01217">
    <property type="entry name" value="PRICHEXTENSN"/>
</dbReference>
<evidence type="ECO:0000313" key="5">
    <source>
        <dbReference type="Proteomes" id="UP000612055"/>
    </source>
</evidence>
<feature type="region of interest" description="Disordered" evidence="2">
    <location>
        <begin position="717"/>
        <end position="818"/>
    </location>
</feature>
<reference evidence="4" key="1">
    <citation type="journal article" date="2020" name="bioRxiv">
        <title>Comparative genomics of Chlamydomonas.</title>
        <authorList>
            <person name="Craig R.J."/>
            <person name="Hasan A.R."/>
            <person name="Ness R.W."/>
            <person name="Keightley P.D."/>
        </authorList>
    </citation>
    <scope>NUCLEOTIDE SEQUENCE</scope>
    <source>
        <strain evidence="4">CCAP 11/70</strain>
    </source>
</reference>
<evidence type="ECO:0000313" key="4">
    <source>
        <dbReference type="EMBL" id="KAG2488410.1"/>
    </source>
</evidence>
<organism evidence="4 5">
    <name type="scientific">Edaphochlamys debaryana</name>
    <dbReference type="NCBI Taxonomy" id="47281"/>
    <lineage>
        <taxon>Eukaryota</taxon>
        <taxon>Viridiplantae</taxon>
        <taxon>Chlorophyta</taxon>
        <taxon>core chlorophytes</taxon>
        <taxon>Chlorophyceae</taxon>
        <taxon>CS clade</taxon>
        <taxon>Chlamydomonadales</taxon>
        <taxon>Chlamydomonadales incertae sedis</taxon>
        <taxon>Edaphochlamys</taxon>
    </lineage>
</organism>
<feature type="transmembrane region" description="Helical" evidence="3">
    <location>
        <begin position="960"/>
        <end position="985"/>
    </location>
</feature>
<accession>A0A836BTJ5</accession>
<keyword evidence="5" id="KW-1185">Reference proteome</keyword>
<dbReference type="EMBL" id="JAEHOE010000084">
    <property type="protein sequence ID" value="KAG2488410.1"/>
    <property type="molecule type" value="Genomic_DNA"/>
</dbReference>
<dbReference type="InterPro" id="IPR024079">
    <property type="entry name" value="MetalloPept_cat_dom_sf"/>
</dbReference>
<keyword evidence="3" id="KW-1133">Transmembrane helix</keyword>
<evidence type="ECO:0000256" key="2">
    <source>
        <dbReference type="SAM" id="MobiDB-lite"/>
    </source>
</evidence>
<evidence type="ECO:0000256" key="3">
    <source>
        <dbReference type="SAM" id="Phobius"/>
    </source>
</evidence>
<feature type="region of interest" description="Disordered" evidence="2">
    <location>
        <begin position="994"/>
        <end position="1035"/>
    </location>
</feature>
<proteinExistence type="inferred from homology"/>
<feature type="region of interest" description="Disordered" evidence="2">
    <location>
        <begin position="935"/>
        <end position="957"/>
    </location>
</feature>
<name>A0A836BTJ5_9CHLO</name>
<dbReference type="AlphaFoldDB" id="A0A836BTJ5"/>
<dbReference type="Proteomes" id="UP000612055">
    <property type="component" value="Unassembled WGS sequence"/>
</dbReference>
<evidence type="ECO:0008006" key="6">
    <source>
        <dbReference type="Google" id="ProtNLM"/>
    </source>
</evidence>
<dbReference type="SUPFAM" id="SSF55486">
    <property type="entry name" value="Metalloproteases ('zincins'), catalytic domain"/>
    <property type="match status" value="1"/>
</dbReference>
<gene>
    <name evidence="4" type="ORF">HYH03_013094</name>
</gene>
<feature type="region of interest" description="Disordered" evidence="2">
    <location>
        <begin position="600"/>
        <end position="630"/>
    </location>
</feature>